<dbReference type="OrthoDB" id="289521at2759"/>
<keyword evidence="3" id="KW-1185">Reference proteome</keyword>
<proteinExistence type="predicted"/>
<organism evidence="2 3">
    <name type="scientific">Paramecium octaurelia</name>
    <dbReference type="NCBI Taxonomy" id="43137"/>
    <lineage>
        <taxon>Eukaryota</taxon>
        <taxon>Sar</taxon>
        <taxon>Alveolata</taxon>
        <taxon>Ciliophora</taxon>
        <taxon>Intramacronucleata</taxon>
        <taxon>Oligohymenophorea</taxon>
        <taxon>Peniculida</taxon>
        <taxon>Parameciidae</taxon>
        <taxon>Paramecium</taxon>
    </lineage>
</organism>
<feature type="transmembrane region" description="Helical" evidence="1">
    <location>
        <begin position="141"/>
        <end position="159"/>
    </location>
</feature>
<keyword evidence="1" id="KW-0472">Membrane</keyword>
<evidence type="ECO:0000313" key="3">
    <source>
        <dbReference type="Proteomes" id="UP000683925"/>
    </source>
</evidence>
<gene>
    <name evidence="2" type="ORF">POCTA_138.1.T0910100</name>
</gene>
<dbReference type="EMBL" id="CAJJDP010000090">
    <property type="protein sequence ID" value="CAD8187854.1"/>
    <property type="molecule type" value="Genomic_DNA"/>
</dbReference>
<accession>A0A8S1WCC0</accession>
<name>A0A8S1WCC0_PAROT</name>
<evidence type="ECO:0000313" key="2">
    <source>
        <dbReference type="EMBL" id="CAD8187854.1"/>
    </source>
</evidence>
<keyword evidence="1" id="KW-1133">Transmembrane helix</keyword>
<keyword evidence="1" id="KW-0812">Transmembrane</keyword>
<reference evidence="2" key="1">
    <citation type="submission" date="2021-01" db="EMBL/GenBank/DDBJ databases">
        <authorList>
            <consortium name="Genoscope - CEA"/>
            <person name="William W."/>
        </authorList>
    </citation>
    <scope>NUCLEOTIDE SEQUENCE</scope>
</reference>
<dbReference type="Proteomes" id="UP000683925">
    <property type="component" value="Unassembled WGS sequence"/>
</dbReference>
<comment type="caution">
    <text evidence="2">The sequence shown here is derived from an EMBL/GenBank/DDBJ whole genome shotgun (WGS) entry which is preliminary data.</text>
</comment>
<evidence type="ECO:0000256" key="1">
    <source>
        <dbReference type="SAM" id="Phobius"/>
    </source>
</evidence>
<dbReference type="OMA" id="MIFVMKH"/>
<sequence length="163" mass="19247">MASPSQLIFIGLIHYEIREQDRRILKKQSLAQIEDSDVKEFLKSEQEYERTRNKAQSPFFKRMDKNPNYLLVLEPSLVNQVNQTLRGIEDHIAEHLPIELPEDEWKQRAIKILLTWNLSEKNELAKFATGSEQVEKHYLEFGLLFLVLAVIGYVMIFVMKHMF</sequence>
<protein>
    <submittedName>
        <fullName evidence="2">Uncharacterized protein</fullName>
    </submittedName>
</protein>
<dbReference type="AlphaFoldDB" id="A0A8S1WCC0"/>